<dbReference type="STRING" id="6239.F28A12.3.1"/>
<dbReference type="OMA" id="KWTSYTK"/>
<dbReference type="GeneID" id="185038"/>
<dbReference type="eggNOG" id="ENOG502THHT">
    <property type="taxonomic scope" value="Eukaryota"/>
</dbReference>
<evidence type="ECO:0000313" key="3">
    <source>
        <dbReference type="EMBL" id="CCD70114.1"/>
    </source>
</evidence>
<keyword evidence="1" id="KW-0812">Transmembrane</keyword>
<dbReference type="EMBL" id="BX284605">
    <property type="protein sequence ID" value="CCD70114.1"/>
    <property type="molecule type" value="Genomic_DNA"/>
</dbReference>
<feature type="chain" id="PRO_5004200944" evidence="2">
    <location>
        <begin position="23"/>
        <end position="160"/>
    </location>
</feature>
<evidence type="ECO:0000313" key="5">
    <source>
        <dbReference type="WormBase" id="F28A12.3"/>
    </source>
</evidence>
<dbReference type="Proteomes" id="UP000001940">
    <property type="component" value="Chromosome V"/>
</dbReference>
<dbReference type="KEGG" id="cel:CELE_F28A12.3"/>
<accession>Q22971</accession>
<keyword evidence="1" id="KW-1133">Transmembrane helix</keyword>
<dbReference type="PaxDb" id="6239-F28A12.3"/>
<sequence>MPSNFYFFFFAFLIFLITPTYPLQCHQCGGQENMSKLTKKMFTELNISPDKYYGDCKATSGADVCTNGTFCIKRAKIHRVGFNSINFKWTSYTKGCASVREDNNQTPSNGCFDLNQKVKKTGYTTERLDCYCDKDFCNSSTAVSMTFTTVFVFFWFYKSI</sequence>
<keyword evidence="1" id="KW-0472">Membrane</keyword>
<dbReference type="UCSC" id="F28A12.3">
    <property type="organism name" value="c. elegans"/>
</dbReference>
<organism evidence="3 4">
    <name type="scientific">Caenorhabditis elegans</name>
    <dbReference type="NCBI Taxonomy" id="6239"/>
    <lineage>
        <taxon>Eukaryota</taxon>
        <taxon>Metazoa</taxon>
        <taxon>Ecdysozoa</taxon>
        <taxon>Nematoda</taxon>
        <taxon>Chromadorea</taxon>
        <taxon>Rhabditida</taxon>
        <taxon>Rhabditina</taxon>
        <taxon>Rhabditomorpha</taxon>
        <taxon>Rhabditoidea</taxon>
        <taxon>Rhabditidae</taxon>
        <taxon>Peloderinae</taxon>
        <taxon>Caenorhabditis</taxon>
    </lineage>
</organism>
<keyword evidence="2" id="KW-0732">Signal</keyword>
<dbReference type="CTD" id="185038"/>
<evidence type="ECO:0000256" key="2">
    <source>
        <dbReference type="SAM" id="SignalP"/>
    </source>
</evidence>
<protein>
    <submittedName>
        <fullName evidence="3">Protein quiver</fullName>
    </submittedName>
</protein>
<dbReference type="Bgee" id="WBGene00017880">
    <property type="expression patterns" value="Expressed in larva and 3 other cell types or tissues"/>
</dbReference>
<dbReference type="RefSeq" id="NP_505231.1">
    <property type="nucleotide sequence ID" value="NM_072830.4"/>
</dbReference>
<feature type="signal peptide" evidence="2">
    <location>
        <begin position="1"/>
        <end position="22"/>
    </location>
</feature>
<proteinExistence type="predicted"/>
<feature type="transmembrane region" description="Helical" evidence="1">
    <location>
        <begin position="139"/>
        <end position="157"/>
    </location>
</feature>
<dbReference type="PIR" id="T28953">
    <property type="entry name" value="T28953"/>
</dbReference>
<dbReference type="FunCoup" id="Q22971">
    <property type="interactions" value="2"/>
</dbReference>
<dbReference type="WormBase" id="F28A12.3">
    <property type="protein sequence ID" value="CE09737"/>
    <property type="gene ID" value="WBGene00017880"/>
    <property type="gene designation" value="nssp-59"/>
</dbReference>
<gene>
    <name evidence="3 5" type="primary">nssp-59</name>
    <name evidence="3" type="ORF">CELE_F28A12.3</name>
    <name evidence="5" type="ORF">F28A12.3</name>
</gene>
<dbReference type="InParanoid" id="Q22971"/>
<dbReference type="OrthoDB" id="5779887at2759"/>
<name>Q22971_CAEEL</name>
<dbReference type="PANTHER" id="PTHR36939">
    <property type="entry name" value="PROTEIN CBG03389"/>
    <property type="match status" value="1"/>
</dbReference>
<dbReference type="PANTHER" id="PTHR36939:SF2">
    <property type="entry name" value="PROTEIN SLEEPLESS"/>
    <property type="match status" value="1"/>
</dbReference>
<dbReference type="AGR" id="WB:WBGene00017880"/>
<evidence type="ECO:0000256" key="1">
    <source>
        <dbReference type="SAM" id="Phobius"/>
    </source>
</evidence>
<keyword evidence="4" id="KW-1185">Reference proteome</keyword>
<reference evidence="3 4" key="1">
    <citation type="journal article" date="1998" name="Science">
        <title>Genome sequence of the nematode C. elegans: a platform for investigating biology.</title>
        <authorList>
            <consortium name="The C. elegans sequencing consortium"/>
            <person name="Sulson J.E."/>
            <person name="Waterston R."/>
        </authorList>
    </citation>
    <scope>NUCLEOTIDE SEQUENCE [LARGE SCALE GENOMIC DNA]</scope>
    <source>
        <strain evidence="3 4">Bristol N2</strain>
    </source>
</reference>
<dbReference type="AlphaFoldDB" id="Q22971"/>
<dbReference type="HOGENOM" id="CLU_140565_0_0_1"/>
<evidence type="ECO:0000313" key="4">
    <source>
        <dbReference type="Proteomes" id="UP000001940"/>
    </source>
</evidence>